<sequence>MRERKRVVPDDGRVHGKDHADIKDPLDAVAANGDEEEDEGEDADGDDADEEDADEEDADEVDDEDADEEDEDADDEDAEDDEDADAEDDEDADADDDEDAGDDPYRFLLEEDENAPNLEAMPLNLLAGRIEIFDKLAEGAMGEVWRGRHLKLGRLVAVKLLDHTLKLRPDGRARFLREARALAQLDHPNVVRVYDCDELADGNLYLCMELLDGETLRDVFQRGKPLSALEVIDIGRQVCEAVGAAHEQGILHRDLTPSNIIRLRGTARTIKVIDWGLCKYLDLVYLRPLVEPGAPPGARLVTPLGARFGTPEYLAPEMILRENPGPPSYRTDVFSLGVVLYELLTGRHPFAPGERREPRPISEALPDFKHQDLEAALRQALRFEPEKRTQTMAEFREALELARERVLAHRPSDATLHASCIGDGEAAATSFTSPTPEVAAAVSAAALSHDDGARVPRPSVEQPREIGRPRTAGSMTMSLSALVVFIAGVATGVLGLLIGQRLGAVQPTVVLVRDTAPMPPPPVEPKEEAPRVAAACEKTAAIPTPLAAMLTKPVMTPAGDEPSSRASSPPPLAPKEEAPRGVAESAEPSVLATTRAENTRRPRASSSPLTPPTFAAVMAQQEKKIRACMSETGVTAASVTVQIRHKGKAVDGVRVLKMSKEHPFSACVDDVVRKAKPPPGANMIEDFTFSAK</sequence>
<evidence type="ECO:0000256" key="5">
    <source>
        <dbReference type="SAM" id="MobiDB-lite"/>
    </source>
</evidence>
<dbReference type="InterPro" id="IPR000719">
    <property type="entry name" value="Prot_kinase_dom"/>
</dbReference>
<keyword evidence="6" id="KW-0472">Membrane</keyword>
<evidence type="ECO:0000256" key="6">
    <source>
        <dbReference type="SAM" id="Phobius"/>
    </source>
</evidence>
<dbReference type="PANTHER" id="PTHR43289:SF6">
    <property type="entry name" value="SERINE_THREONINE-PROTEIN KINASE NEKL-3"/>
    <property type="match status" value="1"/>
</dbReference>
<dbReference type="Proteomes" id="UP001139031">
    <property type="component" value="Unassembled WGS sequence"/>
</dbReference>
<feature type="region of interest" description="Disordered" evidence="5">
    <location>
        <begin position="554"/>
        <end position="613"/>
    </location>
</feature>
<dbReference type="RefSeq" id="WP_224191406.1">
    <property type="nucleotide sequence ID" value="NZ_JAIRAU010000008.1"/>
</dbReference>
<feature type="region of interest" description="Disordered" evidence="5">
    <location>
        <begin position="445"/>
        <end position="471"/>
    </location>
</feature>
<dbReference type="Gene3D" id="1.10.510.10">
    <property type="entry name" value="Transferase(Phosphotransferase) domain 1"/>
    <property type="match status" value="1"/>
</dbReference>
<organism evidence="8 9">
    <name type="scientific">Nannocystis pusilla</name>
    <dbReference type="NCBI Taxonomy" id="889268"/>
    <lineage>
        <taxon>Bacteria</taxon>
        <taxon>Pseudomonadati</taxon>
        <taxon>Myxococcota</taxon>
        <taxon>Polyangia</taxon>
        <taxon>Nannocystales</taxon>
        <taxon>Nannocystaceae</taxon>
        <taxon>Nannocystis</taxon>
    </lineage>
</organism>
<keyword evidence="6" id="KW-0812">Transmembrane</keyword>
<evidence type="ECO:0000256" key="2">
    <source>
        <dbReference type="ARBA" id="ARBA00022741"/>
    </source>
</evidence>
<dbReference type="CDD" id="cd14014">
    <property type="entry name" value="STKc_PknB_like"/>
    <property type="match status" value="1"/>
</dbReference>
<evidence type="ECO:0000256" key="3">
    <source>
        <dbReference type="ARBA" id="ARBA00022777"/>
    </source>
</evidence>
<evidence type="ECO:0000313" key="9">
    <source>
        <dbReference type="Proteomes" id="UP001139031"/>
    </source>
</evidence>
<evidence type="ECO:0000313" key="8">
    <source>
        <dbReference type="EMBL" id="MBZ5709631.1"/>
    </source>
</evidence>
<accession>A0ABS7TN77</accession>
<keyword evidence="6" id="KW-1133">Transmembrane helix</keyword>
<feature type="domain" description="Protein kinase" evidence="7">
    <location>
        <begin position="130"/>
        <end position="407"/>
    </location>
</feature>
<keyword evidence="1" id="KW-0808">Transferase</keyword>
<name>A0ABS7TN77_9BACT</name>
<feature type="compositionally biased region" description="Basic and acidic residues" evidence="5">
    <location>
        <begin position="1"/>
        <end position="26"/>
    </location>
</feature>
<dbReference type="GO" id="GO:0004674">
    <property type="term" value="F:protein serine/threonine kinase activity"/>
    <property type="evidence" value="ECO:0007669"/>
    <property type="project" value="UniProtKB-KW"/>
</dbReference>
<protein>
    <submittedName>
        <fullName evidence="8">Serine/threonine protein kinase</fullName>
    </submittedName>
</protein>
<feature type="compositionally biased region" description="Acidic residues" evidence="5">
    <location>
        <begin position="33"/>
        <end position="102"/>
    </location>
</feature>
<dbReference type="PANTHER" id="PTHR43289">
    <property type="entry name" value="MITOGEN-ACTIVATED PROTEIN KINASE KINASE KINASE 20-RELATED"/>
    <property type="match status" value="1"/>
</dbReference>
<feature type="transmembrane region" description="Helical" evidence="6">
    <location>
        <begin position="478"/>
        <end position="498"/>
    </location>
</feature>
<dbReference type="SUPFAM" id="SSF56112">
    <property type="entry name" value="Protein kinase-like (PK-like)"/>
    <property type="match status" value="1"/>
</dbReference>
<dbReference type="InterPro" id="IPR011009">
    <property type="entry name" value="Kinase-like_dom_sf"/>
</dbReference>
<dbReference type="Gene3D" id="3.30.200.20">
    <property type="entry name" value="Phosphorylase Kinase, domain 1"/>
    <property type="match status" value="1"/>
</dbReference>
<keyword evidence="9" id="KW-1185">Reference proteome</keyword>
<evidence type="ECO:0000256" key="4">
    <source>
        <dbReference type="ARBA" id="ARBA00022840"/>
    </source>
</evidence>
<reference evidence="8" key="1">
    <citation type="submission" date="2021-08" db="EMBL/GenBank/DDBJ databases">
        <authorList>
            <person name="Stevens D.C."/>
        </authorList>
    </citation>
    <scope>NUCLEOTIDE SEQUENCE</scope>
    <source>
        <strain evidence="8">DSM 53165</strain>
    </source>
</reference>
<keyword evidence="3 8" id="KW-0418">Kinase</keyword>
<dbReference type="PROSITE" id="PS50011">
    <property type="entry name" value="PROTEIN_KINASE_DOM"/>
    <property type="match status" value="1"/>
</dbReference>
<proteinExistence type="predicted"/>
<keyword evidence="8" id="KW-0723">Serine/threonine-protein kinase</keyword>
<evidence type="ECO:0000256" key="1">
    <source>
        <dbReference type="ARBA" id="ARBA00022679"/>
    </source>
</evidence>
<evidence type="ECO:0000259" key="7">
    <source>
        <dbReference type="PROSITE" id="PS50011"/>
    </source>
</evidence>
<gene>
    <name evidence="8" type="ORF">K7C98_10190</name>
</gene>
<comment type="caution">
    <text evidence="8">The sequence shown here is derived from an EMBL/GenBank/DDBJ whole genome shotgun (WGS) entry which is preliminary data.</text>
</comment>
<dbReference type="Pfam" id="PF00069">
    <property type="entry name" value="Pkinase"/>
    <property type="match status" value="1"/>
</dbReference>
<keyword evidence="4" id="KW-0067">ATP-binding</keyword>
<keyword evidence="2" id="KW-0547">Nucleotide-binding</keyword>
<dbReference type="EMBL" id="JAIRAU010000008">
    <property type="protein sequence ID" value="MBZ5709631.1"/>
    <property type="molecule type" value="Genomic_DNA"/>
</dbReference>
<feature type="region of interest" description="Disordered" evidence="5">
    <location>
        <begin position="1"/>
        <end position="104"/>
    </location>
</feature>